<accession>A0A1F6VHL1</accession>
<reference evidence="3 4" key="1">
    <citation type="journal article" date="2016" name="Nat. Commun.">
        <title>Thousands of microbial genomes shed light on interconnected biogeochemical processes in an aquifer system.</title>
        <authorList>
            <person name="Anantharaman K."/>
            <person name="Brown C.T."/>
            <person name="Hug L.A."/>
            <person name="Sharon I."/>
            <person name="Castelle C.J."/>
            <person name="Probst A.J."/>
            <person name="Thomas B.C."/>
            <person name="Singh A."/>
            <person name="Wilkins M.J."/>
            <person name="Karaoz U."/>
            <person name="Brodie E.L."/>
            <person name="Williams K.H."/>
            <person name="Hubbard S.S."/>
            <person name="Banfield J.F."/>
        </authorList>
    </citation>
    <scope>NUCLEOTIDE SEQUENCE [LARGE SCALE GENOMIC DNA]</scope>
</reference>
<dbReference type="GO" id="GO:0009052">
    <property type="term" value="P:pentose-phosphate shunt, non-oxidative branch"/>
    <property type="evidence" value="ECO:0007669"/>
    <property type="project" value="TreeGrafter"/>
</dbReference>
<dbReference type="PANTHER" id="PTHR30345">
    <property type="entry name" value="RIBOSE-5-PHOSPHATE ISOMERASE B"/>
    <property type="match status" value="1"/>
</dbReference>
<dbReference type="STRING" id="1801743.A2824_02005"/>
<comment type="caution">
    <text evidence="3">The sequence shown here is derived from an EMBL/GenBank/DDBJ whole genome shotgun (WGS) entry which is preliminary data.</text>
</comment>
<dbReference type="PIRSF" id="PIRSF005384">
    <property type="entry name" value="RpiB_LacA_B"/>
    <property type="match status" value="1"/>
</dbReference>
<evidence type="ECO:0008006" key="5">
    <source>
        <dbReference type="Google" id="ProtNLM"/>
    </source>
</evidence>
<evidence type="ECO:0000313" key="3">
    <source>
        <dbReference type="EMBL" id="OGI69147.1"/>
    </source>
</evidence>
<feature type="binding site" evidence="2">
    <location>
        <position position="153"/>
    </location>
    <ligand>
        <name>D-ribulose 5-phosphate</name>
        <dbReference type="ChEBI" id="CHEBI:58121"/>
    </ligand>
</feature>
<protein>
    <recommendedName>
        <fullName evidence="5">Ribose-5-phosphate isomerase</fullName>
    </recommendedName>
</protein>
<feature type="binding site" evidence="2">
    <location>
        <begin position="8"/>
        <end position="9"/>
    </location>
    <ligand>
        <name>D-ribulose 5-phosphate</name>
        <dbReference type="ChEBI" id="CHEBI:58121"/>
    </ligand>
</feature>
<feature type="binding site" evidence="2">
    <location>
        <position position="129"/>
    </location>
    <ligand>
        <name>D-ribulose 5-phosphate</name>
        <dbReference type="ChEBI" id="CHEBI:58121"/>
    </ligand>
</feature>
<dbReference type="GO" id="GO:0004751">
    <property type="term" value="F:ribose-5-phosphate isomerase activity"/>
    <property type="evidence" value="ECO:0007669"/>
    <property type="project" value="TreeGrafter"/>
</dbReference>
<sequence length="165" mass="18184">MLIFIGGDHAGYKLKETLIDYLEGFPYEVIDKGPYEYNPDDDYPDFVAGVAESVAGDPERSRGIVIGGGGQGEAIVSNRFKGVRAAVFYGSRQATESVEIEGTKSKDPYEIVKLARTHNNANILTLAARFVTLDEAKQAVKIFLETPFSGEARHIRRIKKIDASR</sequence>
<dbReference type="AlphaFoldDB" id="A0A1F6VHL1"/>
<comment type="similarity">
    <text evidence="1">Belongs to the LacAB/RpiB family.</text>
</comment>
<feature type="binding site" evidence="2">
    <location>
        <begin position="68"/>
        <end position="72"/>
    </location>
    <ligand>
        <name>D-ribulose 5-phosphate</name>
        <dbReference type="ChEBI" id="CHEBI:58121"/>
    </ligand>
</feature>
<dbReference type="Proteomes" id="UP000178059">
    <property type="component" value="Unassembled WGS sequence"/>
</dbReference>
<gene>
    <name evidence="3" type="ORF">A2824_02005</name>
</gene>
<feature type="binding site" evidence="2">
    <location>
        <position position="119"/>
    </location>
    <ligand>
        <name>D-ribulose 5-phosphate</name>
        <dbReference type="ChEBI" id="CHEBI:58121"/>
    </ligand>
</feature>
<dbReference type="InterPro" id="IPR003500">
    <property type="entry name" value="RpiB_LacA_LacB"/>
</dbReference>
<feature type="binding site" evidence="2">
    <location>
        <position position="157"/>
    </location>
    <ligand>
        <name>D-ribulose 5-phosphate</name>
        <dbReference type="ChEBI" id="CHEBI:58121"/>
    </ligand>
</feature>
<evidence type="ECO:0000313" key="4">
    <source>
        <dbReference type="Proteomes" id="UP000178059"/>
    </source>
</evidence>
<organism evidence="3 4">
    <name type="scientific">Candidatus Nomurabacteria bacterium RIFCSPHIGHO2_01_FULL_42_16</name>
    <dbReference type="NCBI Taxonomy" id="1801743"/>
    <lineage>
        <taxon>Bacteria</taxon>
        <taxon>Candidatus Nomuraibacteriota</taxon>
    </lineage>
</organism>
<evidence type="ECO:0000256" key="2">
    <source>
        <dbReference type="PIRSR" id="PIRSR005384-2"/>
    </source>
</evidence>
<dbReference type="Pfam" id="PF02502">
    <property type="entry name" value="LacAB_rpiB"/>
    <property type="match status" value="2"/>
</dbReference>
<name>A0A1F6VHL1_9BACT</name>
<dbReference type="Gene3D" id="3.40.1400.10">
    <property type="entry name" value="Sugar-phosphate isomerase, RpiB/LacA/LacB"/>
    <property type="match status" value="1"/>
</dbReference>
<evidence type="ECO:0000256" key="1">
    <source>
        <dbReference type="ARBA" id="ARBA00008754"/>
    </source>
</evidence>
<proteinExistence type="inferred from homology"/>
<dbReference type="EMBL" id="MFTT01000033">
    <property type="protein sequence ID" value="OGI69147.1"/>
    <property type="molecule type" value="Genomic_DNA"/>
</dbReference>
<dbReference type="GO" id="GO:0019316">
    <property type="term" value="P:D-allose catabolic process"/>
    <property type="evidence" value="ECO:0007669"/>
    <property type="project" value="TreeGrafter"/>
</dbReference>
<dbReference type="PANTHER" id="PTHR30345:SF0">
    <property type="entry name" value="DNA DAMAGE-REPAIR_TOLERATION PROTEIN DRT102"/>
    <property type="match status" value="1"/>
</dbReference>
<dbReference type="InterPro" id="IPR036569">
    <property type="entry name" value="RpiB_LacA_LacB_sf"/>
</dbReference>
<dbReference type="SUPFAM" id="SSF89623">
    <property type="entry name" value="Ribose/Galactose isomerase RpiB/AlsB"/>
    <property type="match status" value="2"/>
</dbReference>